<dbReference type="EMBL" id="AAFI02000023">
    <property type="protein sequence ID" value="EAL68153.1"/>
    <property type="molecule type" value="Genomic_DNA"/>
</dbReference>
<reference evidence="1 2" key="1">
    <citation type="journal article" date="2005" name="Nature">
        <title>The genome of the social amoeba Dictyostelium discoideum.</title>
        <authorList>
            <consortium name="The Dictyostelium discoideum Sequencing Consortium"/>
            <person name="Eichinger L."/>
            <person name="Pachebat J.A."/>
            <person name="Glockner G."/>
            <person name="Rajandream M.A."/>
            <person name="Sucgang R."/>
            <person name="Berriman M."/>
            <person name="Song J."/>
            <person name="Olsen R."/>
            <person name="Szafranski K."/>
            <person name="Xu Q."/>
            <person name="Tunggal B."/>
            <person name="Kummerfeld S."/>
            <person name="Madera M."/>
            <person name="Konfortov B.A."/>
            <person name="Rivero F."/>
            <person name="Bankier A.T."/>
            <person name="Lehmann R."/>
            <person name="Hamlin N."/>
            <person name="Davies R."/>
            <person name="Gaudet P."/>
            <person name="Fey P."/>
            <person name="Pilcher K."/>
            <person name="Chen G."/>
            <person name="Saunders D."/>
            <person name="Sodergren E."/>
            <person name="Davis P."/>
            <person name="Kerhornou A."/>
            <person name="Nie X."/>
            <person name="Hall N."/>
            <person name="Anjard C."/>
            <person name="Hemphill L."/>
            <person name="Bason N."/>
            <person name="Farbrother P."/>
            <person name="Desany B."/>
            <person name="Just E."/>
            <person name="Morio T."/>
            <person name="Rost R."/>
            <person name="Churcher C."/>
            <person name="Cooper J."/>
            <person name="Haydock S."/>
            <person name="van Driessche N."/>
            <person name="Cronin A."/>
            <person name="Goodhead I."/>
            <person name="Muzny D."/>
            <person name="Mourier T."/>
            <person name="Pain A."/>
            <person name="Lu M."/>
            <person name="Harper D."/>
            <person name="Lindsay R."/>
            <person name="Hauser H."/>
            <person name="James K."/>
            <person name="Quiles M."/>
            <person name="Madan Babu M."/>
            <person name="Saito T."/>
            <person name="Buchrieser C."/>
            <person name="Wardroper A."/>
            <person name="Felder M."/>
            <person name="Thangavelu M."/>
            <person name="Johnson D."/>
            <person name="Knights A."/>
            <person name="Loulseged H."/>
            <person name="Mungall K."/>
            <person name="Oliver K."/>
            <person name="Price C."/>
            <person name="Quail M.A."/>
            <person name="Urushihara H."/>
            <person name="Hernandez J."/>
            <person name="Rabbinowitsch E."/>
            <person name="Steffen D."/>
            <person name="Sanders M."/>
            <person name="Ma J."/>
            <person name="Kohara Y."/>
            <person name="Sharp S."/>
            <person name="Simmonds M."/>
            <person name="Spiegler S."/>
            <person name="Tivey A."/>
            <person name="Sugano S."/>
            <person name="White B."/>
            <person name="Walker D."/>
            <person name="Woodward J."/>
            <person name="Winckler T."/>
            <person name="Tanaka Y."/>
            <person name="Shaulsky G."/>
            <person name="Schleicher M."/>
            <person name="Weinstock G."/>
            <person name="Rosenthal A."/>
            <person name="Cox E.C."/>
            <person name="Chisholm R.L."/>
            <person name="Gibbs R."/>
            <person name="Loomis W.F."/>
            <person name="Platzer M."/>
            <person name="Kay R.R."/>
            <person name="Williams J."/>
            <person name="Dear P.H."/>
            <person name="Noegel A.A."/>
            <person name="Barrell B."/>
            <person name="Kuspa A."/>
        </authorList>
    </citation>
    <scope>NUCLEOTIDE SEQUENCE [LARGE SCALE GENOMIC DNA]</scope>
    <source>
        <strain evidence="1 2">AX4</strain>
    </source>
</reference>
<sequence length="483" mass="56670">MNKNKELPLYLIKDIIKFLCFDFNRKIFFNEDELNENNNSIVNLSLVNWEFFKTLSNNLTTSQDFNFIPDNYYPTNPMSESNISTIKNQDRSDFSIYRLENIRLLKIESRNYATSSSEEEIEISNFLNDAISKCTNLTSIYIDLQAFKNGYSSSSMKFLNGLKINDNVSIEIKNLKLLKLDSRLPKNVNKIGVLIVDKIDPKLYKINNLKDGDKFIKIDSLRIQGSISDFNWNDLILSRKDLLPIYNDIEELKVDNIDISSLLSLLLLTPKLKKLTATFCFDSLMKKLNQTSKQSAPCECDNNFFSLKNNVETDWKNLINSVGLPNLTSLSIVDRCSDIINEMKRSKNFIEEYFNEKNKSQIEDQDELQKQFNQDFKNLEEYPLILEFVSCFKNLKQFDIKAINSIKPIIELIKSNKSIKYYKVLFQIYDFHNKKEKFIQLLDQECRNNNNVIESLIIDQEFFTDVEDKSDYAENNLFKYEKY</sequence>
<dbReference type="Proteomes" id="UP000002195">
    <property type="component" value="Unassembled WGS sequence"/>
</dbReference>
<dbReference type="dictyBase" id="DDB_G0277961"/>
<dbReference type="AlphaFoldDB" id="Q54Z19"/>
<dbReference type="RefSeq" id="XP_642033.1">
    <property type="nucleotide sequence ID" value="XM_636941.1"/>
</dbReference>
<dbReference type="InParanoid" id="Q54Z19"/>
<proteinExistence type="predicted"/>
<dbReference type="FunCoup" id="Q54Z19">
    <property type="interactions" value="1"/>
</dbReference>
<organism evidence="1 2">
    <name type="scientific">Dictyostelium discoideum</name>
    <name type="common">Social amoeba</name>
    <dbReference type="NCBI Taxonomy" id="44689"/>
    <lineage>
        <taxon>Eukaryota</taxon>
        <taxon>Amoebozoa</taxon>
        <taxon>Evosea</taxon>
        <taxon>Eumycetozoa</taxon>
        <taxon>Dictyostelia</taxon>
        <taxon>Dictyosteliales</taxon>
        <taxon>Dictyosteliaceae</taxon>
        <taxon>Dictyostelium</taxon>
    </lineage>
</organism>
<comment type="caution">
    <text evidence="1">The sequence shown here is derived from an EMBL/GenBank/DDBJ whole genome shotgun (WGS) entry which is preliminary data.</text>
</comment>
<gene>
    <name evidence="1" type="ORF">DDB_G0277961</name>
</gene>
<dbReference type="PaxDb" id="44689-DDB0204326"/>
<dbReference type="KEGG" id="ddi:DDB_G0277961"/>
<dbReference type="PANTHER" id="PTHR32556">
    <property type="entry name" value="F-BOX DOMAIN-CONTAINING PROTEIN-RELATED-RELATED"/>
    <property type="match status" value="1"/>
</dbReference>
<name>Q54Z19_DICDI</name>
<keyword evidence="2" id="KW-1185">Reference proteome</keyword>
<evidence type="ECO:0000313" key="2">
    <source>
        <dbReference type="Proteomes" id="UP000002195"/>
    </source>
</evidence>
<dbReference type="HOGENOM" id="CLU_565546_0_0_1"/>
<evidence type="ECO:0000313" key="1">
    <source>
        <dbReference type="EMBL" id="EAL68153.1"/>
    </source>
</evidence>
<protein>
    <submittedName>
        <fullName evidence="1">Uncharacterized protein</fullName>
    </submittedName>
</protein>
<dbReference type="GeneID" id="8621244"/>
<dbReference type="PANTHER" id="PTHR32556:SF7">
    <property type="entry name" value="F-BOX DOMAIN-CONTAINING PROTEIN-RELATED"/>
    <property type="match status" value="1"/>
</dbReference>
<dbReference type="VEuPathDB" id="AmoebaDB:DDB_G0277961"/>
<accession>Q54Z19</accession>